<dbReference type="Proteomes" id="UP001057522">
    <property type="component" value="Unassembled WGS sequence"/>
</dbReference>
<feature type="compositionally biased region" description="Polar residues" evidence="1">
    <location>
        <begin position="83"/>
        <end position="93"/>
    </location>
</feature>
<sequence>MRFLLFFFCIIGLFAQETSMFPQDSDAYTQPMQNQNSPQGFLPATPAPIEKESSLNTPLVQEKDLKNPFEKSPPQEDLIPLENSDSNQAPNSIQENYQGTLTPKNIYLSLVSPLQNVLYVKQIIPIEVKLLIFGEYSKITTNFIAKDSSVSVLNPEENWILNQDSSLRNIFYFRIEQVNFTIPKIEAIIQTSEGVLRESTESIVGKAVPLERKGSYSQVVANDLRIVDTKITSYDSQSNLAVFQLQSTMGNLFDFHLETYAQQGIESKKGDYKESEIFYYAVVPKSLDKISFDYFNVQSAKYVELHIDNFSQDDRVSTQSDIRPKNTLQIYKILAAIFLIIVFLGLYLYYRKKLFLVLGAIVLVVLIYLLSIKTSATLKTDVEIRIQPTFNSTIILTTQNPMEVKILSDKYGYYKILLEDDRIGWVRKDGIQN</sequence>
<feature type="region of interest" description="Disordered" evidence="1">
    <location>
        <begin position="25"/>
        <end position="48"/>
    </location>
</feature>
<feature type="transmembrane region" description="Helical" evidence="2">
    <location>
        <begin position="330"/>
        <end position="349"/>
    </location>
</feature>
<keyword evidence="2" id="KW-0472">Membrane</keyword>
<protein>
    <submittedName>
        <fullName evidence="3">SH3 domain-containing protein</fullName>
    </submittedName>
</protein>
<feature type="compositionally biased region" description="Polar residues" evidence="1">
    <location>
        <begin position="25"/>
        <end position="39"/>
    </location>
</feature>
<keyword evidence="2" id="KW-1133">Transmembrane helix</keyword>
<evidence type="ECO:0000313" key="4">
    <source>
        <dbReference type="Proteomes" id="UP001057522"/>
    </source>
</evidence>
<dbReference type="RefSeq" id="WP_250604649.1">
    <property type="nucleotide sequence ID" value="NZ_JAMOKX010000005.1"/>
</dbReference>
<reference evidence="3" key="1">
    <citation type="submission" date="2022-06" db="EMBL/GenBank/DDBJ databases">
        <title>Helicobacter colisuis sp. nov.</title>
        <authorList>
            <person name="Papic B."/>
            <person name="Gruntar I."/>
        </authorList>
    </citation>
    <scope>NUCLEOTIDE SEQUENCE</scope>
    <source>
        <strain evidence="3">11154-15</strain>
    </source>
</reference>
<proteinExistence type="predicted"/>
<evidence type="ECO:0000256" key="1">
    <source>
        <dbReference type="SAM" id="MobiDB-lite"/>
    </source>
</evidence>
<evidence type="ECO:0000313" key="3">
    <source>
        <dbReference type="EMBL" id="MCL9819826.1"/>
    </source>
</evidence>
<evidence type="ECO:0000256" key="2">
    <source>
        <dbReference type="SAM" id="Phobius"/>
    </source>
</evidence>
<keyword evidence="2" id="KW-0812">Transmembrane</keyword>
<gene>
    <name evidence="3" type="ORF">NCR95_06585</name>
</gene>
<organism evidence="3 4">
    <name type="scientific">Helicobacter colisuis</name>
    <dbReference type="NCBI Taxonomy" id="2949739"/>
    <lineage>
        <taxon>Bacteria</taxon>
        <taxon>Pseudomonadati</taxon>
        <taxon>Campylobacterota</taxon>
        <taxon>Epsilonproteobacteria</taxon>
        <taxon>Campylobacterales</taxon>
        <taxon>Helicobacteraceae</taxon>
        <taxon>Helicobacter</taxon>
    </lineage>
</organism>
<dbReference type="Gene3D" id="2.30.30.40">
    <property type="entry name" value="SH3 Domains"/>
    <property type="match status" value="1"/>
</dbReference>
<feature type="transmembrane region" description="Helical" evidence="2">
    <location>
        <begin position="354"/>
        <end position="372"/>
    </location>
</feature>
<feature type="region of interest" description="Disordered" evidence="1">
    <location>
        <begin position="65"/>
        <end position="93"/>
    </location>
</feature>
<keyword evidence="4" id="KW-1185">Reference proteome</keyword>
<dbReference type="EMBL" id="JAMOKX010000005">
    <property type="protein sequence ID" value="MCL9819826.1"/>
    <property type="molecule type" value="Genomic_DNA"/>
</dbReference>
<comment type="caution">
    <text evidence="3">The sequence shown here is derived from an EMBL/GenBank/DDBJ whole genome shotgun (WGS) entry which is preliminary data.</text>
</comment>
<accession>A0ABT0TV69</accession>
<name>A0ABT0TV69_9HELI</name>